<reference evidence="2 3" key="1">
    <citation type="journal article" date="2010" name="BMC Genomics">
        <title>Genome sequence of the pattern forming Paenibacillus vortex bacterium reveals potential for thriving in complex environments.</title>
        <authorList>
            <person name="Sirota-Madi A."/>
            <person name="Olender T."/>
            <person name="Helman Y."/>
            <person name="Ingham C."/>
            <person name="Brainis I."/>
            <person name="Roth D."/>
            <person name="Hagi E."/>
            <person name="Brodsky L."/>
            <person name="Leshkowitz D."/>
            <person name="Galatenko V."/>
            <person name="Nikolaev V."/>
            <person name="Mugasimangalam R.C."/>
            <person name="Bransburg-Zabary S."/>
            <person name="Gutnick D.L."/>
            <person name="Lancet D."/>
            <person name="Ben-Jacob E."/>
        </authorList>
    </citation>
    <scope>NUCLEOTIDE SEQUENCE [LARGE SCALE GENOMIC DNA]</scope>
    <source>
        <strain evidence="2 3">V453</strain>
    </source>
</reference>
<dbReference type="PANTHER" id="PTHR42705">
    <property type="entry name" value="BIFUNCTIONAL NON-HOMOLOGOUS END JOINING PROTEIN LIGD"/>
    <property type="match status" value="1"/>
</dbReference>
<dbReference type="CDD" id="cd04861">
    <property type="entry name" value="LigD_Pol_like"/>
    <property type="match status" value="1"/>
</dbReference>
<gene>
    <name evidence="2" type="ORF">PVOR_28774</name>
</gene>
<proteinExistence type="predicted"/>
<dbReference type="Gene3D" id="3.90.920.10">
    <property type="entry name" value="DNA primase, PRIM domain"/>
    <property type="match status" value="1"/>
</dbReference>
<organism evidence="2 3">
    <name type="scientific">Paenibacillus vortex V453</name>
    <dbReference type="NCBI Taxonomy" id="715225"/>
    <lineage>
        <taxon>Bacteria</taxon>
        <taxon>Bacillati</taxon>
        <taxon>Bacillota</taxon>
        <taxon>Bacilli</taxon>
        <taxon>Bacillales</taxon>
        <taxon>Paenibacillaceae</taxon>
        <taxon>Paenibacillus</taxon>
    </lineage>
</organism>
<evidence type="ECO:0000259" key="1">
    <source>
        <dbReference type="Pfam" id="PF21686"/>
    </source>
</evidence>
<evidence type="ECO:0000313" key="3">
    <source>
        <dbReference type="Proteomes" id="UP000003094"/>
    </source>
</evidence>
<accession>A0A2R9SMK7</accession>
<dbReference type="NCBIfam" id="TIGR02778">
    <property type="entry name" value="ligD_pol"/>
    <property type="match status" value="1"/>
</dbReference>
<sequence length="305" mass="34219">MARTVKGTLNIEGQEIQITNPDKPLWPEVGITKAMYLQKLAAISPFLLRYCQGRLLTTIRYPHGVQGESFYQKNAPEPLPPFVHTYVHENINYVLLNGLPELLWLGNLAALEFHPSLHLAGSDQPCEWMIDLDPTLPEEPRIMEATAIVGNVLNSLGLNSVPKTSGATGVQIIVPIPAGVTFDELRAVGQFVGQYVTEKFPKLFTIERLMKNRGDKIYFDYLQHYSGRTLAAPYTPRARKLATVSTPLTWEEVHRDVSPTEFHLLNIVERLQEKGDLLQALPPQPIENVIRHLTSQGKNASKRKG</sequence>
<dbReference type="Proteomes" id="UP000003094">
    <property type="component" value="Unassembled WGS sequence"/>
</dbReference>
<dbReference type="EMBL" id="ADHJ01000049">
    <property type="protein sequence ID" value="EFU38606.1"/>
    <property type="molecule type" value="Genomic_DNA"/>
</dbReference>
<keyword evidence="3" id="KW-1185">Reference proteome</keyword>
<evidence type="ECO:0000313" key="2">
    <source>
        <dbReference type="EMBL" id="EFU38606.1"/>
    </source>
</evidence>
<protein>
    <submittedName>
        <fullName evidence="2">DNA polymerase LigD, polymerase domain protein</fullName>
    </submittedName>
</protein>
<dbReference type="Pfam" id="PF21686">
    <property type="entry name" value="LigD_Prim-Pol"/>
    <property type="match status" value="1"/>
</dbReference>
<dbReference type="InterPro" id="IPR052171">
    <property type="entry name" value="NHEJ_LigD"/>
</dbReference>
<dbReference type="PANTHER" id="PTHR42705:SF2">
    <property type="entry name" value="BIFUNCTIONAL NON-HOMOLOGOUS END JOINING PROTEIN LIGD"/>
    <property type="match status" value="1"/>
</dbReference>
<dbReference type="KEGG" id="pvo:PVOR_28774"/>
<dbReference type="AlphaFoldDB" id="A0A2R9SMK7"/>
<name>A0A2R9SMK7_9BACL</name>
<dbReference type="InterPro" id="IPR014145">
    <property type="entry name" value="LigD_pol_dom"/>
</dbReference>
<comment type="caution">
    <text evidence="2">The sequence shown here is derived from an EMBL/GenBank/DDBJ whole genome shotgun (WGS) entry which is preliminary data.</text>
</comment>
<dbReference type="RefSeq" id="WP_006212470.1">
    <property type="nucleotide sequence ID" value="NZ_ADHJ01000049.1"/>
</dbReference>
<feature type="domain" description="DNA ligase D polymerase" evidence="1">
    <location>
        <begin position="32"/>
        <end position="277"/>
    </location>
</feature>